<name>A0AAV9UJJ6_9PEZI</name>
<dbReference type="EMBL" id="JAVHNS010000009">
    <property type="protein sequence ID" value="KAK6343538.1"/>
    <property type="molecule type" value="Genomic_DNA"/>
</dbReference>
<dbReference type="AlphaFoldDB" id="A0AAV9UJJ6"/>
<evidence type="ECO:0000256" key="5">
    <source>
        <dbReference type="SAM" id="MobiDB-lite"/>
    </source>
</evidence>
<keyword evidence="2" id="KW-0479">Metal-binding</keyword>
<evidence type="ECO:0000256" key="4">
    <source>
        <dbReference type="ARBA" id="ARBA00038402"/>
    </source>
</evidence>
<organism evidence="6 7">
    <name type="scientific">Orbilia blumenaviensis</name>
    <dbReference type="NCBI Taxonomy" id="1796055"/>
    <lineage>
        <taxon>Eukaryota</taxon>
        <taxon>Fungi</taxon>
        <taxon>Dikarya</taxon>
        <taxon>Ascomycota</taxon>
        <taxon>Pezizomycotina</taxon>
        <taxon>Orbiliomycetes</taxon>
        <taxon>Orbiliales</taxon>
        <taxon>Orbiliaceae</taxon>
        <taxon>Orbilia</taxon>
    </lineage>
</organism>
<evidence type="ECO:0000313" key="7">
    <source>
        <dbReference type="Proteomes" id="UP001373714"/>
    </source>
</evidence>
<comment type="similarity">
    <text evidence="4">Belongs to the eukaryotic/archaeal RNase P protein component 4 family.</text>
</comment>
<evidence type="ECO:0000256" key="3">
    <source>
        <dbReference type="ARBA" id="ARBA00022833"/>
    </source>
</evidence>
<evidence type="ECO:0000256" key="1">
    <source>
        <dbReference type="ARBA" id="ARBA00022694"/>
    </source>
</evidence>
<dbReference type="PANTHER" id="PTHR14742">
    <property type="entry name" value="RIBONUCLEASE P SUBUNIT P21"/>
    <property type="match status" value="1"/>
</dbReference>
<dbReference type="GO" id="GO:0008033">
    <property type="term" value="P:tRNA processing"/>
    <property type="evidence" value="ECO:0007669"/>
    <property type="project" value="UniProtKB-KW"/>
</dbReference>
<dbReference type="GO" id="GO:0005655">
    <property type="term" value="C:nucleolar ribonuclease P complex"/>
    <property type="evidence" value="ECO:0007669"/>
    <property type="project" value="TreeGrafter"/>
</dbReference>
<keyword evidence="3" id="KW-0862">Zinc</keyword>
<dbReference type="GO" id="GO:0046872">
    <property type="term" value="F:metal ion binding"/>
    <property type="evidence" value="ECO:0007669"/>
    <property type="project" value="UniProtKB-KW"/>
</dbReference>
<keyword evidence="7" id="KW-1185">Reference proteome</keyword>
<protein>
    <submittedName>
        <fullName evidence="6">Uncharacterized protein</fullName>
    </submittedName>
</protein>
<proteinExistence type="inferred from homology"/>
<keyword evidence="1" id="KW-0819">tRNA processing</keyword>
<comment type="caution">
    <text evidence="6">The sequence shown here is derived from an EMBL/GenBank/DDBJ whole genome shotgun (WGS) entry which is preliminary data.</text>
</comment>
<gene>
    <name evidence="6" type="ORF">TWF730_011128</name>
</gene>
<accession>A0AAV9UJJ6</accession>
<evidence type="ECO:0000256" key="2">
    <source>
        <dbReference type="ARBA" id="ARBA00022723"/>
    </source>
</evidence>
<feature type="region of interest" description="Disordered" evidence="5">
    <location>
        <begin position="1"/>
        <end position="20"/>
    </location>
</feature>
<dbReference type="InterPro" id="IPR007175">
    <property type="entry name" value="Rpr2/Snm1/Rpp21"/>
</dbReference>
<dbReference type="PANTHER" id="PTHR14742:SF0">
    <property type="entry name" value="RIBONUCLEASE P PROTEIN SUBUNIT P21"/>
    <property type="match status" value="1"/>
</dbReference>
<dbReference type="Gene3D" id="6.20.50.20">
    <property type="match status" value="1"/>
</dbReference>
<reference evidence="6 7" key="1">
    <citation type="submission" date="2019-10" db="EMBL/GenBank/DDBJ databases">
        <authorList>
            <person name="Palmer J.M."/>
        </authorList>
    </citation>
    <scope>NUCLEOTIDE SEQUENCE [LARGE SCALE GENOMIC DNA]</scope>
    <source>
        <strain evidence="6 7">TWF730</strain>
    </source>
</reference>
<dbReference type="PROSITE" id="PS51257">
    <property type="entry name" value="PROKAR_LIPOPROTEIN"/>
    <property type="match status" value="1"/>
</dbReference>
<feature type="region of interest" description="Disordered" evidence="5">
    <location>
        <begin position="42"/>
        <end position="73"/>
    </location>
</feature>
<feature type="region of interest" description="Disordered" evidence="5">
    <location>
        <begin position="157"/>
        <end position="202"/>
    </location>
</feature>
<feature type="compositionally biased region" description="Basic and acidic residues" evidence="5">
    <location>
        <begin position="157"/>
        <end position="185"/>
    </location>
</feature>
<dbReference type="Pfam" id="PF04032">
    <property type="entry name" value="Rpr2"/>
    <property type="match status" value="1"/>
</dbReference>
<dbReference type="Proteomes" id="UP001373714">
    <property type="component" value="Unassembled WGS sequence"/>
</dbReference>
<evidence type="ECO:0000313" key="6">
    <source>
        <dbReference type="EMBL" id="KAK6343538.1"/>
    </source>
</evidence>
<sequence>MAKGKSAAGGSGAGAACPPPPQQAVLSRLSFLYQASSLLSLPQSASSSSSPSQSSPSLPSQSSPPSVSSSPTPSIGLSRYYTSHLLAVSKKSVQRISPPLKRSICKRCLSPLLPGITSTTRVENKSKKGRVRHADVVVITCGFCAATKRFPAFDKEDMKRIKKEKEEKKPRSDASIRKREKGADREDGDVAAVETDVAMTGT</sequence>